<dbReference type="EC" id="6.5.1.1" evidence="5"/>
<evidence type="ECO:0000256" key="1">
    <source>
        <dbReference type="ARBA" id="ARBA00022598"/>
    </source>
</evidence>
<dbReference type="EMBL" id="CACVAR010000194">
    <property type="protein sequence ID" value="CAA6809680.1"/>
    <property type="molecule type" value="Genomic_DNA"/>
</dbReference>
<evidence type="ECO:0000313" key="5">
    <source>
        <dbReference type="EMBL" id="CAA6809680.1"/>
    </source>
</evidence>
<dbReference type="GO" id="GO:0006260">
    <property type="term" value="P:DNA replication"/>
    <property type="evidence" value="ECO:0007669"/>
    <property type="project" value="UniProtKB-KW"/>
</dbReference>
<sequence length="130" mass="15373">MKMFRNLLFLFFFIGFIHAEKPNLLLLKNYNKDINVSNWLVSEKLDGVRAYWNGKELISRNGKAFASPEWFTKHFPPFEIDGELWTKRGDFENIISIVNQQEAHEGWREIAYHIFEVPNQKGGLLQRLNT</sequence>
<proteinExistence type="predicted"/>
<reference evidence="5" key="1">
    <citation type="submission" date="2020-01" db="EMBL/GenBank/DDBJ databases">
        <authorList>
            <person name="Meier V. D."/>
            <person name="Meier V D."/>
        </authorList>
    </citation>
    <scope>NUCLEOTIDE SEQUENCE</scope>
    <source>
        <strain evidence="5">HLG_WM_MAG_03</strain>
    </source>
</reference>
<dbReference type="GO" id="GO:0003910">
    <property type="term" value="F:DNA ligase (ATP) activity"/>
    <property type="evidence" value="ECO:0007669"/>
    <property type="project" value="UniProtKB-EC"/>
</dbReference>
<keyword evidence="3" id="KW-0227">DNA damage</keyword>
<accession>A0A6S6T2I9</accession>
<evidence type="ECO:0000256" key="4">
    <source>
        <dbReference type="ARBA" id="ARBA00023204"/>
    </source>
</evidence>
<organism evidence="5">
    <name type="scientific">uncultured Sulfurovum sp</name>
    <dbReference type="NCBI Taxonomy" id="269237"/>
    <lineage>
        <taxon>Bacteria</taxon>
        <taxon>Pseudomonadati</taxon>
        <taxon>Campylobacterota</taxon>
        <taxon>Epsilonproteobacteria</taxon>
        <taxon>Campylobacterales</taxon>
        <taxon>Sulfurovaceae</taxon>
        <taxon>Sulfurovum</taxon>
        <taxon>environmental samples</taxon>
    </lineage>
</organism>
<dbReference type="Gene3D" id="3.30.470.30">
    <property type="entry name" value="DNA ligase/mRNA capping enzyme"/>
    <property type="match status" value="1"/>
</dbReference>
<protein>
    <submittedName>
        <fullName evidence="5">DNA ligase (ATP) (EC)</fullName>
        <ecNumber evidence="5">6.5.1.1</ecNumber>
    </submittedName>
</protein>
<keyword evidence="1 5" id="KW-0436">Ligase</keyword>
<evidence type="ECO:0000256" key="2">
    <source>
        <dbReference type="ARBA" id="ARBA00022705"/>
    </source>
</evidence>
<dbReference type="SUPFAM" id="SSF56091">
    <property type="entry name" value="DNA ligase/mRNA capping enzyme, catalytic domain"/>
    <property type="match status" value="1"/>
</dbReference>
<dbReference type="CDD" id="cd07896">
    <property type="entry name" value="Adenylation_kDNA_ligase_like"/>
    <property type="match status" value="1"/>
</dbReference>
<gene>
    <name evidence="5" type="ORF">HELGO_WM39773</name>
</gene>
<keyword evidence="2" id="KW-0235">DNA replication</keyword>
<name>A0A6S6T2I9_9BACT</name>
<dbReference type="InterPro" id="IPR050326">
    <property type="entry name" value="NAD_dep_DNA_ligaseB"/>
</dbReference>
<evidence type="ECO:0000256" key="3">
    <source>
        <dbReference type="ARBA" id="ARBA00022763"/>
    </source>
</evidence>
<dbReference type="GO" id="GO:0006281">
    <property type="term" value="P:DNA repair"/>
    <property type="evidence" value="ECO:0007669"/>
    <property type="project" value="UniProtKB-KW"/>
</dbReference>
<dbReference type="PANTHER" id="PTHR47810:SF1">
    <property type="entry name" value="DNA LIGASE B"/>
    <property type="match status" value="1"/>
</dbReference>
<feature type="non-terminal residue" evidence="5">
    <location>
        <position position="130"/>
    </location>
</feature>
<keyword evidence="4" id="KW-0234">DNA repair</keyword>
<dbReference type="AlphaFoldDB" id="A0A6S6T2I9"/>
<dbReference type="PANTHER" id="PTHR47810">
    <property type="entry name" value="DNA LIGASE"/>
    <property type="match status" value="1"/>
</dbReference>